<dbReference type="PROSITE" id="PS51257">
    <property type="entry name" value="PROKAR_LIPOPROTEIN"/>
    <property type="match status" value="1"/>
</dbReference>
<sequence>MTINRLGKKGKAGILLMLAGLSVGCTRIRDHRGYMVDKAMVQSVSPSVDNRQSVEKTLGRPTFEGEFDPNVWYYISTDTKQLVFSLPKAYKQNVLAIYFDPRGNVARVETMGLEHVSHIRPIRDQTATLSMHRGFFAELFNNVAAVGGMAGMTPVGAGPGGTTP</sequence>
<keyword evidence="2" id="KW-0472">Membrane</keyword>
<dbReference type="Pfam" id="PF04355">
    <property type="entry name" value="BamE"/>
    <property type="match status" value="1"/>
</dbReference>
<dbReference type="GO" id="GO:0043165">
    <property type="term" value="P:Gram-negative-bacterium-type cell outer membrane assembly"/>
    <property type="evidence" value="ECO:0007669"/>
    <property type="project" value="TreeGrafter"/>
</dbReference>
<proteinExistence type="predicted"/>
<dbReference type="EMBL" id="VFOF01000001">
    <property type="protein sequence ID" value="TQL16518.1"/>
    <property type="molecule type" value="Genomic_DNA"/>
</dbReference>
<reference evidence="5 6" key="1">
    <citation type="submission" date="2019-06" db="EMBL/GenBank/DDBJ databases">
        <title>Genome sequencing of Zymomonas mobilis strains for genetic engineering and biofuel applications.</title>
        <authorList>
            <person name="Teravest M."/>
        </authorList>
    </citation>
    <scope>NUCLEOTIDE SEQUENCE [LARGE SCALE GENOMIC DNA]</scope>
    <source>
        <strain evidence="5 6">AN0101</strain>
    </source>
</reference>
<feature type="domain" description="Outer membrane protein assembly factor BamE" evidence="4">
    <location>
        <begin position="33"/>
        <end position="107"/>
    </location>
</feature>
<dbReference type="OrthoDB" id="7160681at2"/>
<evidence type="ECO:0000256" key="2">
    <source>
        <dbReference type="ARBA" id="ARBA00023136"/>
    </source>
</evidence>
<evidence type="ECO:0000313" key="6">
    <source>
        <dbReference type="Proteomes" id="UP000316887"/>
    </source>
</evidence>
<name>A0A542VYW1_ZYMMB</name>
<accession>A0A542VYW1</accession>
<dbReference type="InterPro" id="IPR026592">
    <property type="entry name" value="BamE"/>
</dbReference>
<keyword evidence="1" id="KW-0732">Signal</keyword>
<dbReference type="PANTHER" id="PTHR37482:SF1">
    <property type="entry name" value="OUTER MEMBRANE PROTEIN ASSEMBLY FACTOR BAME"/>
    <property type="match status" value="1"/>
</dbReference>
<dbReference type="Gene3D" id="3.30.1450.10">
    <property type="match status" value="1"/>
</dbReference>
<dbReference type="InterPro" id="IPR007450">
    <property type="entry name" value="BamE_dom"/>
</dbReference>
<protein>
    <submittedName>
        <fullName evidence="5">Beta-barrel assembly machine subunit BamE</fullName>
    </submittedName>
</protein>
<dbReference type="RefSeq" id="WP_141918805.1">
    <property type="nucleotide sequence ID" value="NZ_VFOF01000001.1"/>
</dbReference>
<dbReference type="GO" id="GO:0030674">
    <property type="term" value="F:protein-macromolecule adaptor activity"/>
    <property type="evidence" value="ECO:0007669"/>
    <property type="project" value="TreeGrafter"/>
</dbReference>
<keyword evidence="3" id="KW-0998">Cell outer membrane</keyword>
<dbReference type="GO" id="GO:1990063">
    <property type="term" value="C:Bam protein complex"/>
    <property type="evidence" value="ECO:0007669"/>
    <property type="project" value="TreeGrafter"/>
</dbReference>
<organism evidence="5 6">
    <name type="scientific">Zymomonas mobilis</name>
    <dbReference type="NCBI Taxonomy" id="542"/>
    <lineage>
        <taxon>Bacteria</taxon>
        <taxon>Pseudomonadati</taxon>
        <taxon>Pseudomonadota</taxon>
        <taxon>Alphaproteobacteria</taxon>
        <taxon>Sphingomonadales</taxon>
        <taxon>Zymomonadaceae</taxon>
        <taxon>Zymomonas</taxon>
    </lineage>
</organism>
<dbReference type="GO" id="GO:0051205">
    <property type="term" value="P:protein insertion into membrane"/>
    <property type="evidence" value="ECO:0007669"/>
    <property type="project" value="TreeGrafter"/>
</dbReference>
<dbReference type="InterPro" id="IPR037873">
    <property type="entry name" value="BamE-like"/>
</dbReference>
<dbReference type="PANTHER" id="PTHR37482">
    <property type="entry name" value="OUTER MEMBRANE PROTEIN ASSEMBLY FACTOR BAME"/>
    <property type="match status" value="1"/>
</dbReference>
<evidence type="ECO:0000259" key="4">
    <source>
        <dbReference type="Pfam" id="PF04355"/>
    </source>
</evidence>
<dbReference type="Proteomes" id="UP000316887">
    <property type="component" value="Unassembled WGS sequence"/>
</dbReference>
<evidence type="ECO:0000256" key="3">
    <source>
        <dbReference type="ARBA" id="ARBA00023237"/>
    </source>
</evidence>
<evidence type="ECO:0000256" key="1">
    <source>
        <dbReference type="ARBA" id="ARBA00022729"/>
    </source>
</evidence>
<comment type="caution">
    <text evidence="5">The sequence shown here is derived from an EMBL/GenBank/DDBJ whole genome shotgun (WGS) entry which is preliminary data.</text>
</comment>
<dbReference type="AlphaFoldDB" id="A0A542VYW1"/>
<evidence type="ECO:0000313" key="5">
    <source>
        <dbReference type="EMBL" id="TQL16518.1"/>
    </source>
</evidence>
<gene>
    <name evidence="5" type="ORF">FBY58_0053</name>
</gene>